<organism evidence="2">
    <name type="scientific">Tanacetum cinerariifolium</name>
    <name type="common">Dalmatian daisy</name>
    <name type="synonym">Chrysanthemum cinerariifolium</name>
    <dbReference type="NCBI Taxonomy" id="118510"/>
    <lineage>
        <taxon>Eukaryota</taxon>
        <taxon>Viridiplantae</taxon>
        <taxon>Streptophyta</taxon>
        <taxon>Embryophyta</taxon>
        <taxon>Tracheophyta</taxon>
        <taxon>Spermatophyta</taxon>
        <taxon>Magnoliopsida</taxon>
        <taxon>eudicotyledons</taxon>
        <taxon>Gunneridae</taxon>
        <taxon>Pentapetalae</taxon>
        <taxon>asterids</taxon>
        <taxon>campanulids</taxon>
        <taxon>Asterales</taxon>
        <taxon>Asteraceae</taxon>
        <taxon>Asteroideae</taxon>
        <taxon>Anthemideae</taxon>
        <taxon>Anthemidinae</taxon>
        <taxon>Tanacetum</taxon>
    </lineage>
</organism>
<comment type="caution">
    <text evidence="2">The sequence shown here is derived from an EMBL/GenBank/DDBJ whole genome shotgun (WGS) entry which is preliminary data.</text>
</comment>
<proteinExistence type="predicted"/>
<dbReference type="EMBL" id="BKCJ011018232">
    <property type="protein sequence ID" value="GFC68038.1"/>
    <property type="molecule type" value="Genomic_DNA"/>
</dbReference>
<dbReference type="AlphaFoldDB" id="A0A699QHV6"/>
<evidence type="ECO:0000256" key="1">
    <source>
        <dbReference type="SAM" id="MobiDB-lite"/>
    </source>
</evidence>
<gene>
    <name evidence="2" type="ORF">Tci_840008</name>
</gene>
<sequence length="207" mass="23422">MMSEDSSAAGTDNRPSWPSEVPQDKYLDSDDDSVHEEYTIPYDQYLATKESQDVPTEASPIPPNAAYMLQMLTDLTTQVEGHRKVNQEQALVNATLSAELDQCKLESAIIERNKVKLECDQVIVARNKRNAELEQETELLKTTLRNKEATIASLTSETKTILSEKKTLKDKYLEEIVCLKNANQVATVYYKSFKCPHKLFLCCPNDL</sequence>
<protein>
    <submittedName>
        <fullName evidence="2">Uncharacterized protein</fullName>
    </submittedName>
</protein>
<evidence type="ECO:0000313" key="2">
    <source>
        <dbReference type="EMBL" id="GFC68038.1"/>
    </source>
</evidence>
<name>A0A699QHV6_TANCI</name>
<feature type="region of interest" description="Disordered" evidence="1">
    <location>
        <begin position="1"/>
        <end position="34"/>
    </location>
</feature>
<reference evidence="2" key="1">
    <citation type="journal article" date="2019" name="Sci. Rep.">
        <title>Draft genome of Tanacetum cinerariifolium, the natural source of mosquito coil.</title>
        <authorList>
            <person name="Yamashiro T."/>
            <person name="Shiraishi A."/>
            <person name="Satake H."/>
            <person name="Nakayama K."/>
        </authorList>
    </citation>
    <scope>NUCLEOTIDE SEQUENCE</scope>
</reference>
<feature type="compositionally biased region" description="Polar residues" evidence="1">
    <location>
        <begin position="1"/>
        <end position="16"/>
    </location>
</feature>
<accession>A0A699QHV6</accession>